<gene>
    <name evidence="1" type="ORF">LOAG_15824</name>
</gene>
<name>A0A1S0TEV2_LOALO</name>
<dbReference type="CTD" id="9953318"/>
<dbReference type="InParanoid" id="A0A1S0TEV2"/>
<reference evidence="1" key="1">
    <citation type="submission" date="2012-04" db="EMBL/GenBank/DDBJ databases">
        <title>The Genome Sequence of Loa loa.</title>
        <authorList>
            <consortium name="The Broad Institute Genome Sequencing Platform"/>
            <consortium name="Broad Institute Genome Sequencing Center for Infectious Disease"/>
            <person name="Nutman T.B."/>
            <person name="Fink D.L."/>
            <person name="Russ C."/>
            <person name="Young S."/>
            <person name="Zeng Q."/>
            <person name="Gargeya S."/>
            <person name="Alvarado L."/>
            <person name="Berlin A."/>
            <person name="Chapman S.B."/>
            <person name="Chen Z."/>
            <person name="Freedman E."/>
            <person name="Gellesch M."/>
            <person name="Goldberg J."/>
            <person name="Griggs A."/>
            <person name="Gujja S."/>
            <person name="Heilman E.R."/>
            <person name="Heiman D."/>
            <person name="Howarth C."/>
            <person name="Mehta T."/>
            <person name="Neiman D."/>
            <person name="Pearson M."/>
            <person name="Roberts A."/>
            <person name="Saif S."/>
            <person name="Shea T."/>
            <person name="Shenoy N."/>
            <person name="Sisk P."/>
            <person name="Stolte C."/>
            <person name="Sykes S."/>
            <person name="White J."/>
            <person name="Yandava C."/>
            <person name="Haas B."/>
            <person name="Henn M.R."/>
            <person name="Nusbaum C."/>
            <person name="Birren B."/>
        </authorList>
    </citation>
    <scope>NUCLEOTIDE SEQUENCE [LARGE SCALE GENOMIC DNA]</scope>
</reference>
<dbReference type="AlphaFoldDB" id="A0A1S0TEV2"/>
<protein>
    <submittedName>
        <fullName evidence="1">Uncharacterized protein</fullName>
    </submittedName>
</protein>
<dbReference type="RefSeq" id="XP_003151360.1">
    <property type="nucleotide sequence ID" value="XM_003151312.1"/>
</dbReference>
<accession>A0A1S0TEV2</accession>
<proteinExistence type="predicted"/>
<dbReference type="KEGG" id="loa:LOAG_15824"/>
<evidence type="ECO:0000313" key="1">
    <source>
        <dbReference type="EMBL" id="EFO12709.1"/>
    </source>
</evidence>
<sequence length="136" mass="15787">MLIHDNGRHLVFGLPYVLIDIIPSTEETERTLNLCHVTASNVVENSREQIHKCTVDFVTKSLEKKIIDDLKERESFETSEPTIFQSDMNDFNFPTELYFDLWGLVDDYRNGRLGKVEMPAEKIATDEKLLSNEQKH</sequence>
<dbReference type="EMBL" id="JH714910">
    <property type="protein sequence ID" value="EFO12709.1"/>
    <property type="molecule type" value="Genomic_DNA"/>
</dbReference>
<dbReference type="GeneID" id="9953318"/>
<organism evidence="1">
    <name type="scientific">Loa loa</name>
    <name type="common">Eye worm</name>
    <name type="synonym">Filaria loa</name>
    <dbReference type="NCBI Taxonomy" id="7209"/>
    <lineage>
        <taxon>Eukaryota</taxon>
        <taxon>Metazoa</taxon>
        <taxon>Ecdysozoa</taxon>
        <taxon>Nematoda</taxon>
        <taxon>Chromadorea</taxon>
        <taxon>Rhabditida</taxon>
        <taxon>Spirurina</taxon>
        <taxon>Spiruromorpha</taxon>
        <taxon>Filarioidea</taxon>
        <taxon>Onchocercidae</taxon>
        <taxon>Loa</taxon>
    </lineage>
</organism>